<name>A0A9P6MTM1_9FUNG</name>
<protein>
    <submittedName>
        <fullName evidence="1">Uncharacterized protein</fullName>
    </submittedName>
</protein>
<dbReference type="Proteomes" id="UP000703661">
    <property type="component" value="Unassembled WGS sequence"/>
</dbReference>
<dbReference type="AlphaFoldDB" id="A0A9P6MTM1"/>
<sequence length="164" mass="18380">MEPDMRDKIVMEPISAMITSKSQDIEVLAAGKGGWEVWAQCEIELVIKRRMEVVERSPKAFDTDEIGDLFYRPLSWSMDKGAVIELKCRGAETDYTFAQKLTNDAIKITGTPKLKYASCRFYSVGVMVGVPSVGLQTYTGPFGFAWHNVPNTDIWISYVVVDNA</sequence>
<dbReference type="EMBL" id="JAAAID010001047">
    <property type="protein sequence ID" value="KAG0012028.1"/>
    <property type="molecule type" value="Genomic_DNA"/>
</dbReference>
<accession>A0A9P6MTM1</accession>
<gene>
    <name evidence="1" type="ORF">BGZ80_000253</name>
</gene>
<evidence type="ECO:0000313" key="1">
    <source>
        <dbReference type="EMBL" id="KAG0012028.1"/>
    </source>
</evidence>
<reference evidence="1" key="1">
    <citation type="journal article" date="2020" name="Fungal Divers.">
        <title>Resolving the Mortierellaceae phylogeny through synthesis of multi-gene phylogenetics and phylogenomics.</title>
        <authorList>
            <person name="Vandepol N."/>
            <person name="Liber J."/>
            <person name="Desiro A."/>
            <person name="Na H."/>
            <person name="Kennedy M."/>
            <person name="Barry K."/>
            <person name="Grigoriev I.V."/>
            <person name="Miller A.N."/>
            <person name="O'Donnell K."/>
            <person name="Stajich J.E."/>
            <person name="Bonito G."/>
        </authorList>
    </citation>
    <scope>NUCLEOTIDE SEQUENCE</scope>
    <source>
        <strain evidence="1">NRRL 2769</strain>
    </source>
</reference>
<comment type="caution">
    <text evidence="1">The sequence shown here is derived from an EMBL/GenBank/DDBJ whole genome shotgun (WGS) entry which is preliminary data.</text>
</comment>
<keyword evidence="2" id="KW-1185">Reference proteome</keyword>
<proteinExistence type="predicted"/>
<evidence type="ECO:0000313" key="2">
    <source>
        <dbReference type="Proteomes" id="UP000703661"/>
    </source>
</evidence>
<organism evidence="1 2">
    <name type="scientific">Entomortierella chlamydospora</name>
    <dbReference type="NCBI Taxonomy" id="101097"/>
    <lineage>
        <taxon>Eukaryota</taxon>
        <taxon>Fungi</taxon>
        <taxon>Fungi incertae sedis</taxon>
        <taxon>Mucoromycota</taxon>
        <taxon>Mortierellomycotina</taxon>
        <taxon>Mortierellomycetes</taxon>
        <taxon>Mortierellales</taxon>
        <taxon>Mortierellaceae</taxon>
        <taxon>Entomortierella</taxon>
    </lineage>
</organism>